<dbReference type="Pfam" id="PF08774">
    <property type="entry name" value="VRR_NUC"/>
    <property type="match status" value="1"/>
</dbReference>
<evidence type="ECO:0000256" key="3">
    <source>
        <dbReference type="ARBA" id="ARBA00001946"/>
    </source>
</evidence>
<dbReference type="PANTHER" id="PTHR15749">
    <property type="entry name" value="FANCONI-ASSOCIATED NUCLEASE 1"/>
    <property type="match status" value="1"/>
</dbReference>
<accession>A0A4R5W487</accession>
<evidence type="ECO:0000256" key="9">
    <source>
        <dbReference type="ARBA" id="ARBA00022842"/>
    </source>
</evidence>
<evidence type="ECO:0000313" key="12">
    <source>
        <dbReference type="EMBL" id="TDK67569.1"/>
    </source>
</evidence>
<evidence type="ECO:0000256" key="4">
    <source>
        <dbReference type="ARBA" id="ARBA00005533"/>
    </source>
</evidence>
<dbReference type="Pfam" id="PF21315">
    <property type="entry name" value="FAN1_HTH"/>
    <property type="match status" value="1"/>
</dbReference>
<dbReference type="InterPro" id="IPR049125">
    <property type="entry name" value="FAN1-like_WH"/>
</dbReference>
<comment type="cofactor">
    <cofactor evidence="3">
        <name>Mg(2+)</name>
        <dbReference type="ChEBI" id="CHEBI:18420"/>
    </cofactor>
</comment>
<dbReference type="GO" id="GO:0004528">
    <property type="term" value="F:phosphodiesterase I activity"/>
    <property type="evidence" value="ECO:0007669"/>
    <property type="project" value="UniProtKB-EC"/>
</dbReference>
<dbReference type="RefSeq" id="WP_133326948.1">
    <property type="nucleotide sequence ID" value="NZ_SMYL01000002.1"/>
</dbReference>
<keyword evidence="9" id="KW-0460">Magnesium</keyword>
<feature type="domain" description="VRR-NUC" evidence="11">
    <location>
        <begin position="430"/>
        <end position="544"/>
    </location>
</feature>
<evidence type="ECO:0000259" key="11">
    <source>
        <dbReference type="SMART" id="SM00990"/>
    </source>
</evidence>
<comment type="catalytic activity">
    <reaction evidence="1">
        <text>Hydrolytically removes 5'-nucleotides successively from the 3'-hydroxy termini of 3'-hydroxy-terminated oligonucleotides.</text>
        <dbReference type="EC" id="3.1.4.1"/>
    </reaction>
</comment>
<evidence type="ECO:0000256" key="1">
    <source>
        <dbReference type="ARBA" id="ARBA00000983"/>
    </source>
</evidence>
<evidence type="ECO:0000256" key="5">
    <source>
        <dbReference type="ARBA" id="ARBA00012029"/>
    </source>
</evidence>
<dbReference type="Proteomes" id="UP000294829">
    <property type="component" value="Unassembled WGS sequence"/>
</dbReference>
<dbReference type="AlphaFoldDB" id="A0A4R5W487"/>
<dbReference type="GO" id="GO:0036297">
    <property type="term" value="P:interstrand cross-link repair"/>
    <property type="evidence" value="ECO:0007669"/>
    <property type="project" value="InterPro"/>
</dbReference>
<keyword evidence="7" id="KW-0479">Metal-binding</keyword>
<comment type="cofactor">
    <cofactor evidence="2">
        <name>Mn(2+)</name>
        <dbReference type="ChEBI" id="CHEBI:29035"/>
    </cofactor>
</comment>
<sequence>MNQVLPNPLYYLHNFQLVLDWVGERYDDVLIEQERRFIADFARLPETSRALFVRMVMRKGDYFRVSKLNYPELGDTHAALAPLIEMGWLTLDPLLSLEQLFELLQKPEIARAFALTPAQKQLRKTEQLTILLERETEPKPYSAWFNASSDCVIHITNKALCERLRLIFFGNWHQDWSEFVLSDLGIYRYEVIPFTPESRGFRTRRDIDDYVALQVCRDMLHNQEPLDAILHQLTQTCIANDWIARRRAKLLFQLGQQAEKNKDWPQALAIYATTNYPGTRLRTIRVLEKLGDSAAALQLLTQALTDPESEAELQQLQRSAPRIHRKLGVQKPAKPATTQINTIQLRLPYPTEAFFVEGVVRDHLTHDDVPVFYVENTLINSLFGLLCWPAIFKPIPGAFFHPFHRGPVDLTSADFHARRVDDFAACLAQLDSLDYLSAIRDTYQTKQGIQSPFVFWGALDEQLLELALSCIPAAHLRHWFNRILSDIKANRNGFPDLIQFWPNEKRYNMIEVKGPGDRLQDNQLRLIDYCVLHNMPISVCYLEWLEEAQ</sequence>
<keyword evidence="8" id="KW-0378">Hydrolase</keyword>
<dbReference type="InterPro" id="IPR033315">
    <property type="entry name" value="Fan1-like"/>
</dbReference>
<evidence type="ECO:0000256" key="7">
    <source>
        <dbReference type="ARBA" id="ARBA00022723"/>
    </source>
</evidence>
<evidence type="ECO:0000313" key="13">
    <source>
        <dbReference type="Proteomes" id="UP000294829"/>
    </source>
</evidence>
<keyword evidence="13" id="KW-1185">Reference proteome</keyword>
<comment type="caution">
    <text evidence="12">The sequence shown here is derived from an EMBL/GenBank/DDBJ whole genome shotgun (WGS) entry which is preliminary data.</text>
</comment>
<dbReference type="InterPro" id="IPR040603">
    <property type="entry name" value="FAN1_SAP_bact"/>
</dbReference>
<reference evidence="12 13" key="1">
    <citation type="submission" date="2019-03" db="EMBL/GenBank/DDBJ databases">
        <title>Sapientia aquatica gen. nov., sp. nov., isolated from a crater lake.</title>
        <authorList>
            <person name="Felfoldi T."/>
            <person name="Szabo A."/>
            <person name="Toth E."/>
            <person name="Schumann P."/>
            <person name="Keki Z."/>
            <person name="Marialigeti K."/>
            <person name="Mathe I."/>
        </authorList>
    </citation>
    <scope>NUCLEOTIDE SEQUENCE [LARGE SCALE GENOMIC DNA]</scope>
    <source>
        <strain evidence="12 13">SA-152</strain>
    </source>
</reference>
<keyword evidence="10" id="KW-0464">Manganese</keyword>
<gene>
    <name evidence="12" type="ORF">E2I14_07435</name>
</gene>
<comment type="similarity">
    <text evidence="4">Belongs to the FAN1 family.</text>
</comment>
<evidence type="ECO:0000256" key="2">
    <source>
        <dbReference type="ARBA" id="ARBA00001936"/>
    </source>
</evidence>
<name>A0A4R5W487_9BURK</name>
<dbReference type="OrthoDB" id="9803913at2"/>
<evidence type="ECO:0000256" key="8">
    <source>
        <dbReference type="ARBA" id="ARBA00022801"/>
    </source>
</evidence>
<dbReference type="SMART" id="SM00990">
    <property type="entry name" value="VRR_NUC"/>
    <property type="match status" value="1"/>
</dbReference>
<dbReference type="GO" id="GO:0003676">
    <property type="term" value="F:nucleic acid binding"/>
    <property type="evidence" value="ECO:0007669"/>
    <property type="project" value="InterPro"/>
</dbReference>
<dbReference type="Pfam" id="PF18081">
    <property type="entry name" value="FANC_SAP"/>
    <property type="match status" value="1"/>
</dbReference>
<dbReference type="EMBL" id="SMYL01000002">
    <property type="protein sequence ID" value="TDK67569.1"/>
    <property type="molecule type" value="Genomic_DNA"/>
</dbReference>
<organism evidence="12 13">
    <name type="scientific">Sapientia aquatica</name>
    <dbReference type="NCBI Taxonomy" id="1549640"/>
    <lineage>
        <taxon>Bacteria</taxon>
        <taxon>Pseudomonadati</taxon>
        <taxon>Pseudomonadota</taxon>
        <taxon>Betaproteobacteria</taxon>
        <taxon>Burkholderiales</taxon>
        <taxon>Oxalobacteraceae</taxon>
        <taxon>Sapientia</taxon>
    </lineage>
</organism>
<keyword evidence="6" id="KW-0540">Nuclease</keyword>
<dbReference type="InterPro" id="IPR011856">
    <property type="entry name" value="tRNA_endonuc-like_dom_sf"/>
</dbReference>
<protein>
    <recommendedName>
        <fullName evidence="5">phosphodiesterase I</fullName>
        <ecNumber evidence="5">3.1.4.1</ecNumber>
    </recommendedName>
</protein>
<dbReference type="EC" id="3.1.4.1" evidence="5"/>
<dbReference type="InterPro" id="IPR014883">
    <property type="entry name" value="VRR_NUC"/>
</dbReference>
<proteinExistence type="inferred from homology"/>
<evidence type="ECO:0000256" key="10">
    <source>
        <dbReference type="ARBA" id="ARBA00023211"/>
    </source>
</evidence>
<evidence type="ECO:0000256" key="6">
    <source>
        <dbReference type="ARBA" id="ARBA00022722"/>
    </source>
</evidence>
<dbReference type="GO" id="GO:0046872">
    <property type="term" value="F:metal ion binding"/>
    <property type="evidence" value="ECO:0007669"/>
    <property type="project" value="UniProtKB-KW"/>
</dbReference>
<dbReference type="PANTHER" id="PTHR15749:SF4">
    <property type="entry name" value="FANCONI-ASSOCIATED NUCLEASE 1"/>
    <property type="match status" value="1"/>
</dbReference>
<dbReference type="Gene3D" id="3.40.1350.10">
    <property type="match status" value="1"/>
</dbReference>